<accession>A0A7V6A656</accession>
<comment type="caution">
    <text evidence="13">Lacks conserved residue(s) required for the propagation of feature annotation.</text>
</comment>
<feature type="binding site" evidence="13 14">
    <location>
        <position position="93"/>
    </location>
    <ligand>
        <name>[2Fe-2S] cluster</name>
        <dbReference type="ChEBI" id="CHEBI:190135"/>
    </ligand>
</feature>
<dbReference type="GO" id="GO:0004076">
    <property type="term" value="F:biotin synthase activity"/>
    <property type="evidence" value="ECO:0007669"/>
    <property type="project" value="UniProtKB-UniRule"/>
</dbReference>
<dbReference type="SFLD" id="SFLDG01060">
    <property type="entry name" value="BATS_domain_containing"/>
    <property type="match status" value="1"/>
</dbReference>
<evidence type="ECO:0000313" key="16">
    <source>
        <dbReference type="EMBL" id="HHS30949.1"/>
    </source>
</evidence>
<dbReference type="InterPro" id="IPR013785">
    <property type="entry name" value="Aldolase_TIM"/>
</dbReference>
<keyword evidence="4 13" id="KW-0004">4Fe-4S</keyword>
<dbReference type="CDD" id="cd01335">
    <property type="entry name" value="Radical_SAM"/>
    <property type="match status" value="1"/>
</dbReference>
<dbReference type="InterPro" id="IPR024177">
    <property type="entry name" value="Biotin_synthase"/>
</dbReference>
<comment type="function">
    <text evidence="13">Catalyzes the conversion of dethiobiotin (DTB) to biotin by the insertion of a sulfur atom into dethiobiotin via a radical-based mechanism.</text>
</comment>
<dbReference type="EMBL" id="DTGR01000226">
    <property type="protein sequence ID" value="HHS30949.1"/>
    <property type="molecule type" value="Genomic_DNA"/>
</dbReference>
<sequence>MNSADWTHLFRLSWADFWPLLQKTSALRESRWGRRVQLCVIINAKSGLCSEDCAFCSQSVQAQTGVPTYPLLPKEKLMEAAQAAAEAGAARFSLVTSGRGIVSARDKEAILQAVAAIQEAVGIKLCASLGIVDRSFLDELRAAGVTRFHHNLETAASFFPQICTTHSFAERVATVEAAKAAGMSVCVGGILGLGESLVQRWELAQAIAELDPDAIPLNFLHPLPGTRLADLPKLTPLEALKIIAAYRLTFPDKTIIMCGGRLPTLRSLAPLIFAAGANGLMTGDYLTTRGRLPEDDRLMLEDLGLEVEVEEGAKGQWLLTQSFQSHG</sequence>
<evidence type="ECO:0000256" key="12">
    <source>
        <dbReference type="ARBA" id="ARBA00051157"/>
    </source>
</evidence>
<dbReference type="NCBIfam" id="TIGR00433">
    <property type="entry name" value="bioB"/>
    <property type="match status" value="1"/>
</dbReference>
<dbReference type="GO" id="GO:0051537">
    <property type="term" value="F:2 iron, 2 sulfur cluster binding"/>
    <property type="evidence" value="ECO:0007669"/>
    <property type="project" value="UniProtKB-KW"/>
</dbReference>
<dbReference type="InterPro" id="IPR006638">
    <property type="entry name" value="Elp3/MiaA/NifB-like_rSAM"/>
</dbReference>
<keyword evidence="9 13" id="KW-0093">Biotin biosynthesis</keyword>
<dbReference type="PROSITE" id="PS51918">
    <property type="entry name" value="RADICAL_SAM"/>
    <property type="match status" value="1"/>
</dbReference>
<evidence type="ECO:0000256" key="4">
    <source>
        <dbReference type="ARBA" id="ARBA00022485"/>
    </source>
</evidence>
<keyword evidence="5 13" id="KW-0808">Transferase</keyword>
<gene>
    <name evidence="13 16" type="primary">bioB</name>
    <name evidence="16" type="ORF">ENV52_14775</name>
</gene>
<evidence type="ECO:0000259" key="15">
    <source>
        <dbReference type="PROSITE" id="PS51918"/>
    </source>
</evidence>
<keyword evidence="7 13" id="KW-0001">2Fe-2S</keyword>
<comment type="subunit">
    <text evidence="13">Homodimer.</text>
</comment>
<comment type="cofactor">
    <cofactor evidence="13 14">
        <name>[4Fe-4S] cluster</name>
        <dbReference type="ChEBI" id="CHEBI:49883"/>
    </cofactor>
    <text evidence="13 14">Binds 1 [4Fe-4S] cluster. The cluster is coordinated with 3 cysteines and an exchangeable S-adenosyl-L-methionine.</text>
</comment>
<dbReference type="SFLD" id="SFLDS00029">
    <property type="entry name" value="Radical_SAM"/>
    <property type="match status" value="1"/>
</dbReference>
<evidence type="ECO:0000256" key="10">
    <source>
        <dbReference type="ARBA" id="ARBA00023004"/>
    </source>
</evidence>
<comment type="caution">
    <text evidence="16">The sequence shown here is derived from an EMBL/GenBank/DDBJ whole genome shotgun (WGS) entry which is preliminary data.</text>
</comment>
<protein>
    <recommendedName>
        <fullName evidence="3 13">Biotin synthase</fullName>
        <ecNumber evidence="3 13">2.8.1.6</ecNumber>
    </recommendedName>
</protein>
<keyword evidence="10 13" id="KW-0408">Iron</keyword>
<dbReference type="InterPro" id="IPR002684">
    <property type="entry name" value="Biotin_synth/BioAB"/>
</dbReference>
<name>A0A7V6A656_9BACT</name>
<feature type="domain" description="Radical SAM core" evidence="15">
    <location>
        <begin position="32"/>
        <end position="261"/>
    </location>
</feature>
<feature type="binding site" evidence="13 14">
    <location>
        <position position="126"/>
    </location>
    <ligand>
        <name>[2Fe-2S] cluster</name>
        <dbReference type="ChEBI" id="CHEBI:190135"/>
    </ligand>
</feature>
<comment type="similarity">
    <text evidence="2 13">Belongs to the radical SAM superfamily. Biotin synthase family.</text>
</comment>
<comment type="cofactor">
    <cofactor evidence="13">
        <name>[2Fe-2S] cluster</name>
        <dbReference type="ChEBI" id="CHEBI:190135"/>
    </cofactor>
    <text evidence="13">Binds 1 [2Fe-2S] cluster. The cluster is coordinated with 3 cysteines and 1 arginine.</text>
</comment>
<evidence type="ECO:0000256" key="8">
    <source>
        <dbReference type="ARBA" id="ARBA00022723"/>
    </source>
</evidence>
<dbReference type="InterPro" id="IPR010722">
    <property type="entry name" value="BATS_dom"/>
</dbReference>
<evidence type="ECO:0000256" key="9">
    <source>
        <dbReference type="ARBA" id="ARBA00022756"/>
    </source>
</evidence>
<dbReference type="InterPro" id="IPR007197">
    <property type="entry name" value="rSAM"/>
</dbReference>
<evidence type="ECO:0000256" key="13">
    <source>
        <dbReference type="HAMAP-Rule" id="MF_01694"/>
    </source>
</evidence>
<keyword evidence="6 13" id="KW-0949">S-adenosyl-L-methionine</keyword>
<evidence type="ECO:0000256" key="2">
    <source>
        <dbReference type="ARBA" id="ARBA00010765"/>
    </source>
</evidence>
<keyword evidence="11 13" id="KW-0411">Iron-sulfur</keyword>
<dbReference type="PANTHER" id="PTHR22976">
    <property type="entry name" value="BIOTIN SYNTHASE"/>
    <property type="match status" value="1"/>
</dbReference>
<evidence type="ECO:0000256" key="11">
    <source>
        <dbReference type="ARBA" id="ARBA00023014"/>
    </source>
</evidence>
<comment type="cofactor">
    <cofactor evidence="14">
        <name>[2Fe-2S] cluster</name>
        <dbReference type="ChEBI" id="CHEBI:190135"/>
    </cofactor>
    <text evidence="14">Binds 1 [2Fe-2S] cluster. The cluster is coordinated with 3 cysteines and 1 arginine.</text>
</comment>
<comment type="catalytic activity">
    <reaction evidence="12 13">
        <text>(4R,5S)-dethiobiotin + (sulfur carrier)-SH + 2 reduced [2Fe-2S]-[ferredoxin] + 2 S-adenosyl-L-methionine = (sulfur carrier)-H + biotin + 2 5'-deoxyadenosine + 2 L-methionine + 2 oxidized [2Fe-2S]-[ferredoxin]</text>
        <dbReference type="Rhea" id="RHEA:22060"/>
        <dbReference type="Rhea" id="RHEA-COMP:10000"/>
        <dbReference type="Rhea" id="RHEA-COMP:10001"/>
        <dbReference type="Rhea" id="RHEA-COMP:14737"/>
        <dbReference type="Rhea" id="RHEA-COMP:14739"/>
        <dbReference type="ChEBI" id="CHEBI:17319"/>
        <dbReference type="ChEBI" id="CHEBI:29917"/>
        <dbReference type="ChEBI" id="CHEBI:33737"/>
        <dbReference type="ChEBI" id="CHEBI:33738"/>
        <dbReference type="ChEBI" id="CHEBI:57586"/>
        <dbReference type="ChEBI" id="CHEBI:57844"/>
        <dbReference type="ChEBI" id="CHEBI:59789"/>
        <dbReference type="ChEBI" id="CHEBI:64428"/>
        <dbReference type="ChEBI" id="CHEBI:149473"/>
        <dbReference type="EC" id="2.8.1.6"/>
    </reaction>
</comment>
<organism evidence="16">
    <name type="scientific">Desulfobacca acetoxidans</name>
    <dbReference type="NCBI Taxonomy" id="60893"/>
    <lineage>
        <taxon>Bacteria</taxon>
        <taxon>Pseudomonadati</taxon>
        <taxon>Thermodesulfobacteriota</taxon>
        <taxon>Desulfobaccia</taxon>
        <taxon>Desulfobaccales</taxon>
        <taxon>Desulfobaccaceae</taxon>
        <taxon>Desulfobacca</taxon>
    </lineage>
</organism>
<dbReference type="Pfam" id="PF04055">
    <property type="entry name" value="Radical_SAM"/>
    <property type="match status" value="1"/>
</dbReference>
<proteinExistence type="inferred from homology"/>
<feature type="binding site" evidence="13 14">
    <location>
        <position position="49"/>
    </location>
    <ligand>
        <name>[4Fe-4S] cluster</name>
        <dbReference type="ChEBI" id="CHEBI:49883"/>
        <note>4Fe-4S-S-AdoMet</note>
    </ligand>
</feature>
<dbReference type="GO" id="GO:0005506">
    <property type="term" value="F:iron ion binding"/>
    <property type="evidence" value="ECO:0007669"/>
    <property type="project" value="UniProtKB-UniRule"/>
</dbReference>
<dbReference type="InterPro" id="IPR058240">
    <property type="entry name" value="rSAM_sf"/>
</dbReference>
<dbReference type="SUPFAM" id="SSF102114">
    <property type="entry name" value="Radical SAM enzymes"/>
    <property type="match status" value="1"/>
</dbReference>
<comment type="pathway">
    <text evidence="1 13">Cofactor biosynthesis; biotin biosynthesis; biotin from 7,8-diaminononanoate: step 2/2.</text>
</comment>
<reference evidence="16" key="1">
    <citation type="journal article" date="2020" name="mSystems">
        <title>Genome- and Community-Level Interaction Insights into Carbon Utilization and Element Cycling Functions of Hydrothermarchaeota in Hydrothermal Sediment.</title>
        <authorList>
            <person name="Zhou Z."/>
            <person name="Liu Y."/>
            <person name="Xu W."/>
            <person name="Pan J."/>
            <person name="Luo Z.H."/>
            <person name="Li M."/>
        </authorList>
    </citation>
    <scope>NUCLEOTIDE SEQUENCE [LARGE SCALE GENOMIC DNA]</scope>
    <source>
        <strain evidence="16">SpSt-767</strain>
    </source>
</reference>
<dbReference type="Gene3D" id="3.20.20.70">
    <property type="entry name" value="Aldolase class I"/>
    <property type="match status" value="1"/>
</dbReference>
<dbReference type="HAMAP" id="MF_01694">
    <property type="entry name" value="BioB"/>
    <property type="match status" value="1"/>
</dbReference>
<dbReference type="EC" id="2.8.1.6" evidence="3 13"/>
<dbReference type="Pfam" id="PF06968">
    <property type="entry name" value="BATS"/>
    <property type="match status" value="1"/>
</dbReference>
<dbReference type="SMART" id="SM00729">
    <property type="entry name" value="Elp3"/>
    <property type="match status" value="1"/>
</dbReference>
<dbReference type="UniPathway" id="UPA00078">
    <property type="reaction ID" value="UER00162"/>
</dbReference>
<evidence type="ECO:0000256" key="6">
    <source>
        <dbReference type="ARBA" id="ARBA00022691"/>
    </source>
</evidence>
<evidence type="ECO:0000256" key="5">
    <source>
        <dbReference type="ARBA" id="ARBA00022679"/>
    </source>
</evidence>
<dbReference type="PANTHER" id="PTHR22976:SF2">
    <property type="entry name" value="BIOTIN SYNTHASE, MITOCHONDRIAL"/>
    <property type="match status" value="1"/>
</dbReference>
<dbReference type="PIRSF" id="PIRSF001619">
    <property type="entry name" value="Biotin_synth"/>
    <property type="match status" value="1"/>
</dbReference>
<keyword evidence="8 13" id="KW-0479">Metal-binding</keyword>
<dbReference type="SFLD" id="SFLDG01278">
    <property type="entry name" value="biotin_synthase_like"/>
    <property type="match status" value="1"/>
</dbReference>
<dbReference type="GO" id="GO:0051539">
    <property type="term" value="F:4 iron, 4 sulfur cluster binding"/>
    <property type="evidence" value="ECO:0007669"/>
    <property type="project" value="UniProtKB-KW"/>
</dbReference>
<evidence type="ECO:0000256" key="7">
    <source>
        <dbReference type="ARBA" id="ARBA00022714"/>
    </source>
</evidence>
<feature type="binding site" evidence="13 14">
    <location>
        <position position="56"/>
    </location>
    <ligand>
        <name>[4Fe-4S] cluster</name>
        <dbReference type="ChEBI" id="CHEBI:49883"/>
        <note>4Fe-4S-S-AdoMet</note>
    </ligand>
</feature>
<feature type="binding site" evidence="13 14">
    <location>
        <position position="53"/>
    </location>
    <ligand>
        <name>[4Fe-4S] cluster</name>
        <dbReference type="ChEBI" id="CHEBI:49883"/>
        <note>4Fe-4S-S-AdoMet</note>
    </ligand>
</feature>
<dbReference type="GO" id="GO:0009102">
    <property type="term" value="P:biotin biosynthetic process"/>
    <property type="evidence" value="ECO:0007669"/>
    <property type="project" value="UniProtKB-UniRule"/>
</dbReference>
<dbReference type="AlphaFoldDB" id="A0A7V6A656"/>
<feature type="binding site" evidence="13 14">
    <location>
        <position position="186"/>
    </location>
    <ligand>
        <name>[2Fe-2S] cluster</name>
        <dbReference type="ChEBI" id="CHEBI:190135"/>
    </ligand>
</feature>
<dbReference type="SMART" id="SM00876">
    <property type="entry name" value="BATS"/>
    <property type="match status" value="1"/>
</dbReference>
<evidence type="ECO:0000256" key="14">
    <source>
        <dbReference type="PIRSR" id="PIRSR001619-1"/>
    </source>
</evidence>
<evidence type="ECO:0000256" key="3">
    <source>
        <dbReference type="ARBA" id="ARBA00012236"/>
    </source>
</evidence>
<evidence type="ECO:0000256" key="1">
    <source>
        <dbReference type="ARBA" id="ARBA00004942"/>
    </source>
</evidence>